<dbReference type="EMBL" id="CAKXAJ010021284">
    <property type="protein sequence ID" value="CAH2226421.1"/>
    <property type="molecule type" value="Genomic_DNA"/>
</dbReference>
<keyword evidence="3" id="KW-1185">Reference proteome</keyword>
<organism evidence="2 3">
    <name type="scientific">Pararge aegeria aegeria</name>
    <dbReference type="NCBI Taxonomy" id="348720"/>
    <lineage>
        <taxon>Eukaryota</taxon>
        <taxon>Metazoa</taxon>
        <taxon>Ecdysozoa</taxon>
        <taxon>Arthropoda</taxon>
        <taxon>Hexapoda</taxon>
        <taxon>Insecta</taxon>
        <taxon>Pterygota</taxon>
        <taxon>Neoptera</taxon>
        <taxon>Endopterygota</taxon>
        <taxon>Lepidoptera</taxon>
        <taxon>Glossata</taxon>
        <taxon>Ditrysia</taxon>
        <taxon>Papilionoidea</taxon>
        <taxon>Nymphalidae</taxon>
        <taxon>Satyrinae</taxon>
        <taxon>Satyrini</taxon>
        <taxon>Parargina</taxon>
        <taxon>Pararge</taxon>
    </lineage>
</organism>
<dbReference type="OrthoDB" id="5772781at2759"/>
<reference evidence="2" key="1">
    <citation type="submission" date="2022-03" db="EMBL/GenBank/DDBJ databases">
        <authorList>
            <person name="Lindestad O."/>
        </authorList>
    </citation>
    <scope>NUCLEOTIDE SEQUENCE</scope>
</reference>
<evidence type="ECO:0000259" key="1">
    <source>
        <dbReference type="Pfam" id="PF18116"/>
    </source>
</evidence>
<evidence type="ECO:0000313" key="3">
    <source>
        <dbReference type="Proteomes" id="UP000838756"/>
    </source>
</evidence>
<proteinExistence type="predicted"/>
<accession>A0A8S4R0X2</accession>
<feature type="domain" description="Sorting nexin-17/31 FERM" evidence="1">
    <location>
        <begin position="40"/>
        <end position="80"/>
    </location>
</feature>
<dbReference type="Pfam" id="PF18116">
    <property type="entry name" value="SNX17_FERM_C"/>
    <property type="match status" value="1"/>
</dbReference>
<feature type="non-terminal residue" evidence="2">
    <location>
        <position position="1"/>
    </location>
</feature>
<gene>
    <name evidence="2" type="primary">jg7388</name>
    <name evidence="2" type="ORF">PAEG_LOCUS7127</name>
</gene>
<dbReference type="AlphaFoldDB" id="A0A8S4R0X2"/>
<sequence>MTHLIYIELARTLSYYSSIPAGDAVTDAVNVGEPNSATIRVRVSLASKELTLASVTNPSHEQRYKVTRMRCWRITTLHNYIELARTLSYYSSIPAGDAVTDAVNVGEPNSATIRVRVSLASKELTLASVTNPSHEQRYKVTRMRCWRITTLHN</sequence>
<evidence type="ECO:0000313" key="2">
    <source>
        <dbReference type="EMBL" id="CAH2226421.1"/>
    </source>
</evidence>
<dbReference type="InterPro" id="IPR040842">
    <property type="entry name" value="SNX17/31_FERM"/>
</dbReference>
<dbReference type="InterPro" id="IPR011993">
    <property type="entry name" value="PH-like_dom_sf"/>
</dbReference>
<comment type="caution">
    <text evidence="2">The sequence shown here is derived from an EMBL/GenBank/DDBJ whole genome shotgun (WGS) entry which is preliminary data.</text>
</comment>
<protein>
    <submittedName>
        <fullName evidence="2">Jg7388 protein</fullName>
    </submittedName>
</protein>
<dbReference type="Gene3D" id="2.30.29.30">
    <property type="entry name" value="Pleckstrin-homology domain (PH domain)/Phosphotyrosine-binding domain (PTB)"/>
    <property type="match status" value="2"/>
</dbReference>
<name>A0A8S4R0X2_9NEOP</name>
<dbReference type="Proteomes" id="UP000838756">
    <property type="component" value="Unassembled WGS sequence"/>
</dbReference>